<dbReference type="InterPro" id="IPR019587">
    <property type="entry name" value="Polyketide_cyclase/dehydratase"/>
</dbReference>
<dbReference type="SUPFAM" id="SSF55961">
    <property type="entry name" value="Bet v1-like"/>
    <property type="match status" value="1"/>
</dbReference>
<reference evidence="2" key="1">
    <citation type="submission" date="2020-09" db="EMBL/GenBank/DDBJ databases">
        <title>Whole genome shotgun sequence of Streptomyces cinnamonensis NBRC 15873.</title>
        <authorList>
            <person name="Komaki H."/>
            <person name="Tamura T."/>
        </authorList>
    </citation>
    <scope>NUCLEOTIDE SEQUENCE [LARGE SCALE GENOMIC DNA]</scope>
    <source>
        <strain evidence="2">NBRC 15873</strain>
    </source>
</reference>
<evidence type="ECO:0000313" key="2">
    <source>
        <dbReference type="Proteomes" id="UP000660554"/>
    </source>
</evidence>
<dbReference type="Proteomes" id="UP000660554">
    <property type="component" value="Unassembled WGS sequence"/>
</dbReference>
<dbReference type="InterPro" id="IPR023393">
    <property type="entry name" value="START-like_dom_sf"/>
</dbReference>
<dbReference type="Pfam" id="PF10604">
    <property type="entry name" value="Polyketide_cyc2"/>
    <property type="match status" value="1"/>
</dbReference>
<keyword evidence="2" id="KW-1185">Reference proteome</keyword>
<name>A0ABQ3NXJ6_STRVG</name>
<evidence type="ECO:0008006" key="3">
    <source>
        <dbReference type="Google" id="ProtNLM"/>
    </source>
</evidence>
<protein>
    <recommendedName>
        <fullName evidence="3">Shy6-polyketide cyclase</fullName>
    </recommendedName>
</protein>
<dbReference type="GeneID" id="86959201"/>
<organism evidence="1 2">
    <name type="scientific">Streptomyces virginiae</name>
    <name type="common">Streptomyces cinnamonensis</name>
    <dbReference type="NCBI Taxonomy" id="1961"/>
    <lineage>
        <taxon>Bacteria</taxon>
        <taxon>Bacillati</taxon>
        <taxon>Actinomycetota</taxon>
        <taxon>Actinomycetes</taxon>
        <taxon>Kitasatosporales</taxon>
        <taxon>Streptomycetaceae</taxon>
        <taxon>Streptomyces</taxon>
    </lineage>
</organism>
<gene>
    <name evidence="1" type="ORF">Scinn_69580</name>
</gene>
<sequence>MHTIDTTAPVVVRLTTQIDAPLATVWSLHTDVDDWPAWNTGVDQARADGPMAVGTSFTWLTHGMSITSTVRELVPGKRIVWDGTVQGIAGIYVWTFERTDAGVVVHTEESWSGEPVDAAADELTTALRTSLQSWLDCLKARAEQSAA</sequence>
<comment type="caution">
    <text evidence="1">The sequence shown here is derived from an EMBL/GenBank/DDBJ whole genome shotgun (WGS) entry which is preliminary data.</text>
</comment>
<evidence type="ECO:0000313" key="1">
    <source>
        <dbReference type="EMBL" id="GHI17495.1"/>
    </source>
</evidence>
<dbReference type="Gene3D" id="3.30.530.20">
    <property type="match status" value="1"/>
</dbReference>
<dbReference type="RefSeq" id="WP_191869631.1">
    <property type="nucleotide sequence ID" value="NZ_BMRU01000029.1"/>
</dbReference>
<proteinExistence type="predicted"/>
<accession>A0ABQ3NXJ6</accession>
<dbReference type="EMBL" id="BNDV01000017">
    <property type="protein sequence ID" value="GHI17495.1"/>
    <property type="molecule type" value="Genomic_DNA"/>
</dbReference>